<dbReference type="EC" id="2.7.7.13" evidence="2"/>
<dbReference type="PANTHER" id="PTHR46390:SF1">
    <property type="entry name" value="MANNOSE-1-PHOSPHATE GUANYLYLTRANSFERASE"/>
    <property type="match status" value="1"/>
</dbReference>
<evidence type="ECO:0000256" key="3">
    <source>
        <dbReference type="ARBA" id="ARBA00022679"/>
    </source>
</evidence>
<dbReference type="GO" id="GO:0004475">
    <property type="term" value="F:mannose-1-phosphate guanylyltransferase (GTP) activity"/>
    <property type="evidence" value="ECO:0007669"/>
    <property type="project" value="UniProtKB-EC"/>
</dbReference>
<comment type="catalytic activity">
    <reaction evidence="7">
        <text>alpha-D-mannose 1-phosphate + GTP + H(+) = GDP-alpha-D-mannose + diphosphate</text>
        <dbReference type="Rhea" id="RHEA:15229"/>
        <dbReference type="ChEBI" id="CHEBI:15378"/>
        <dbReference type="ChEBI" id="CHEBI:33019"/>
        <dbReference type="ChEBI" id="CHEBI:37565"/>
        <dbReference type="ChEBI" id="CHEBI:57527"/>
        <dbReference type="ChEBI" id="CHEBI:58409"/>
        <dbReference type="EC" id="2.7.7.13"/>
    </reaction>
</comment>
<evidence type="ECO:0000256" key="6">
    <source>
        <dbReference type="ARBA" id="ARBA00023134"/>
    </source>
</evidence>
<protein>
    <recommendedName>
        <fullName evidence="2">mannose-1-phosphate guanylyltransferase</fullName>
        <ecNumber evidence="2">2.7.7.13</ecNumber>
    </recommendedName>
</protein>
<evidence type="ECO:0000256" key="4">
    <source>
        <dbReference type="ARBA" id="ARBA00022695"/>
    </source>
</evidence>
<dbReference type="GO" id="GO:0005525">
    <property type="term" value="F:GTP binding"/>
    <property type="evidence" value="ECO:0007669"/>
    <property type="project" value="UniProtKB-KW"/>
</dbReference>
<dbReference type="InterPro" id="IPR029044">
    <property type="entry name" value="Nucleotide-diphossugar_trans"/>
</dbReference>
<dbReference type="InterPro" id="IPR051161">
    <property type="entry name" value="Mannose-6P_isomerase_type2"/>
</dbReference>
<dbReference type="OrthoDB" id="9806359at2"/>
<dbReference type="InterPro" id="IPR054566">
    <property type="entry name" value="ManC/GMP-like_b-helix"/>
</dbReference>
<dbReference type="AlphaFoldDB" id="A0A1H6B5R6"/>
<gene>
    <name evidence="10" type="ORF">SAMN05421819_3519</name>
</gene>
<dbReference type="Gene3D" id="3.90.550.10">
    <property type="entry name" value="Spore Coat Polysaccharide Biosynthesis Protein SpsA, Chain A"/>
    <property type="match status" value="1"/>
</dbReference>
<reference evidence="10 11" key="1">
    <citation type="submission" date="2016-10" db="EMBL/GenBank/DDBJ databases">
        <authorList>
            <person name="de Groot N.N."/>
        </authorList>
    </citation>
    <scope>NUCLEOTIDE SEQUENCE [LARGE SCALE GENOMIC DNA]</scope>
    <source>
        <strain evidence="10 11">DSM 22489</strain>
    </source>
</reference>
<organism evidence="10 11">
    <name type="scientific">Bryocella elongata</name>
    <dbReference type="NCBI Taxonomy" id="863522"/>
    <lineage>
        <taxon>Bacteria</taxon>
        <taxon>Pseudomonadati</taxon>
        <taxon>Acidobacteriota</taxon>
        <taxon>Terriglobia</taxon>
        <taxon>Terriglobales</taxon>
        <taxon>Acidobacteriaceae</taxon>
        <taxon>Bryocella</taxon>
    </lineage>
</organism>
<dbReference type="RefSeq" id="WP_103934369.1">
    <property type="nucleotide sequence ID" value="NZ_FNVA01000006.1"/>
</dbReference>
<comment type="similarity">
    <text evidence="1">Belongs to the mannose-6-phosphate isomerase type 2 family.</text>
</comment>
<dbReference type="GO" id="GO:0016853">
    <property type="term" value="F:isomerase activity"/>
    <property type="evidence" value="ECO:0007669"/>
    <property type="project" value="UniProtKB-KW"/>
</dbReference>
<dbReference type="Pfam" id="PF22640">
    <property type="entry name" value="ManC_GMP_beta-helix"/>
    <property type="match status" value="1"/>
</dbReference>
<evidence type="ECO:0000313" key="11">
    <source>
        <dbReference type="Proteomes" id="UP000236728"/>
    </source>
</evidence>
<dbReference type="InterPro" id="IPR049577">
    <property type="entry name" value="GMPP_N"/>
</dbReference>
<keyword evidence="4 10" id="KW-0548">Nucleotidyltransferase</keyword>
<dbReference type="Proteomes" id="UP000236728">
    <property type="component" value="Unassembled WGS sequence"/>
</dbReference>
<evidence type="ECO:0000256" key="1">
    <source>
        <dbReference type="ARBA" id="ARBA00006115"/>
    </source>
</evidence>
<evidence type="ECO:0000313" key="10">
    <source>
        <dbReference type="EMBL" id="SEG55735.1"/>
    </source>
</evidence>
<feature type="domain" description="Nucleotidyl transferase" evidence="8">
    <location>
        <begin position="12"/>
        <end position="302"/>
    </location>
</feature>
<keyword evidence="5" id="KW-0547">Nucleotide-binding</keyword>
<evidence type="ECO:0000259" key="9">
    <source>
        <dbReference type="Pfam" id="PF22640"/>
    </source>
</evidence>
<accession>A0A1H6B5R6</accession>
<keyword evidence="3 10" id="KW-0808">Transferase</keyword>
<dbReference type="EMBL" id="FNVA01000006">
    <property type="protein sequence ID" value="SEG55735.1"/>
    <property type="molecule type" value="Genomic_DNA"/>
</dbReference>
<keyword evidence="6" id="KW-0342">GTP-binding</keyword>
<dbReference type="InterPro" id="IPR005835">
    <property type="entry name" value="NTP_transferase_dom"/>
</dbReference>
<evidence type="ECO:0000256" key="5">
    <source>
        <dbReference type="ARBA" id="ARBA00022741"/>
    </source>
</evidence>
<dbReference type="FunFam" id="3.90.550.10:FF:000046">
    <property type="entry name" value="Mannose-1-phosphate guanylyltransferase (GDP)"/>
    <property type="match status" value="1"/>
</dbReference>
<evidence type="ECO:0000259" key="8">
    <source>
        <dbReference type="Pfam" id="PF00483"/>
    </source>
</evidence>
<dbReference type="SUPFAM" id="SSF53448">
    <property type="entry name" value="Nucleotide-diphospho-sugar transferases"/>
    <property type="match status" value="1"/>
</dbReference>
<proteinExistence type="inferred from homology"/>
<sequence length="381" mass="41777">MSESTVGIPFAPVILAGGSGTRFWPRSRRSRAKQVLALQGERTMIQDTLARLGPLAGCKDTWVITNHWLQKIISEQLPEIPQAHVLAEPAPRNTAPACALAAFLLEKTEPNTVLGIFPSDHVVSNDRRFVEVLQKGIDLAAAGENIIVLGVKPTRIETGYGYIEQGSRVRRDETPAGFAPIDIYRVRRFREKPDPVTAERFVAAGNFVWNAGIFLWSARTLANAVREHAPEMAPILETIAAAYGTPDFDRVFREEYGKCENISVDYAVLEPRSGKGESRSNIYCLPADFGWNDLGSWASLHEHLGEGDRDNVMDGETTGLFAIQSAGNYVFAPGKTVALLGVDGLVVVETDDALLITTRARSQDVSKLVRAIHESGREDLI</sequence>
<name>A0A1H6B5R6_9BACT</name>
<evidence type="ECO:0000256" key="2">
    <source>
        <dbReference type="ARBA" id="ARBA00012387"/>
    </source>
</evidence>
<keyword evidence="10" id="KW-0413">Isomerase</keyword>
<evidence type="ECO:0000256" key="7">
    <source>
        <dbReference type="ARBA" id="ARBA00047343"/>
    </source>
</evidence>
<dbReference type="PANTHER" id="PTHR46390">
    <property type="entry name" value="MANNOSE-1-PHOSPHATE GUANYLYLTRANSFERASE"/>
    <property type="match status" value="1"/>
</dbReference>
<dbReference type="CDD" id="cd02509">
    <property type="entry name" value="GDP-M1P_Guanylyltransferase"/>
    <property type="match status" value="1"/>
</dbReference>
<feature type="domain" description="MannoseP isomerase/GMP-like beta-helix" evidence="9">
    <location>
        <begin position="322"/>
        <end position="370"/>
    </location>
</feature>
<dbReference type="SUPFAM" id="SSF159283">
    <property type="entry name" value="Guanosine diphospho-D-mannose pyrophosphorylase/mannose-6-phosphate isomerase linker domain"/>
    <property type="match status" value="1"/>
</dbReference>
<keyword evidence="11" id="KW-1185">Reference proteome</keyword>
<dbReference type="GO" id="GO:0009298">
    <property type="term" value="P:GDP-mannose biosynthetic process"/>
    <property type="evidence" value="ECO:0007669"/>
    <property type="project" value="TreeGrafter"/>
</dbReference>
<dbReference type="Pfam" id="PF00483">
    <property type="entry name" value="NTP_transferase"/>
    <property type="match status" value="1"/>
</dbReference>